<gene>
    <name evidence="1" type="ORF">GPM918_LOCUS6863</name>
    <name evidence="2" type="ORF">SRO942_LOCUS6863</name>
</gene>
<name>A0A813XKX3_9BILA</name>
<dbReference type="Proteomes" id="UP000681722">
    <property type="component" value="Unassembled WGS sequence"/>
</dbReference>
<organism evidence="1 3">
    <name type="scientific">Didymodactylos carnosus</name>
    <dbReference type="NCBI Taxonomy" id="1234261"/>
    <lineage>
        <taxon>Eukaryota</taxon>
        <taxon>Metazoa</taxon>
        <taxon>Spiralia</taxon>
        <taxon>Gnathifera</taxon>
        <taxon>Rotifera</taxon>
        <taxon>Eurotatoria</taxon>
        <taxon>Bdelloidea</taxon>
        <taxon>Philodinida</taxon>
        <taxon>Philodinidae</taxon>
        <taxon>Didymodactylos</taxon>
    </lineage>
</organism>
<protein>
    <submittedName>
        <fullName evidence="1">Uncharacterized protein</fullName>
    </submittedName>
</protein>
<keyword evidence="3" id="KW-1185">Reference proteome</keyword>
<dbReference type="EMBL" id="CAJNOQ010001082">
    <property type="protein sequence ID" value="CAF0866421.1"/>
    <property type="molecule type" value="Genomic_DNA"/>
</dbReference>
<dbReference type="Proteomes" id="UP000663829">
    <property type="component" value="Unassembled WGS sequence"/>
</dbReference>
<sequence>MAGGRGGRLPGALQSKRHLDFLILIRRISTGADRRGSCCHVTTILFKTHLISNDINIKDYIEKLTKDTRFDDILLNYAELLDHIDVNHENNDDDANNDMDKFDNEKAIFLLMNFGEMKIQRKEQCQINQSVNNAVTLALLVTSNAITHANALVALCPEGDKTIHFRLFVTHTVIFESVALLSKIMTTSKYFTKNTSSSTKNSEEQTVDNRIIRYLESLEPPLTIELPKNVEWLYPLKSAKTRQTMSEFFHNYYSDSNKRILIIGINCGRFGAGITGVPFTDPIRLKTVCNIDNHYPQKAELSSIFVYQFFDAYGGVEKFCQQFFIGQMCPLGE</sequence>
<evidence type="ECO:0000313" key="2">
    <source>
        <dbReference type="EMBL" id="CAF3653912.1"/>
    </source>
</evidence>
<proteinExistence type="predicted"/>
<evidence type="ECO:0000313" key="1">
    <source>
        <dbReference type="EMBL" id="CAF0866421.1"/>
    </source>
</evidence>
<accession>A0A813XKX3</accession>
<comment type="caution">
    <text evidence="1">The sequence shown here is derived from an EMBL/GenBank/DDBJ whole genome shotgun (WGS) entry which is preliminary data.</text>
</comment>
<evidence type="ECO:0000313" key="3">
    <source>
        <dbReference type="Proteomes" id="UP000663829"/>
    </source>
</evidence>
<dbReference type="InterPro" id="IPR036895">
    <property type="entry name" value="Uracil-DNA_glycosylase-like_sf"/>
</dbReference>
<dbReference type="SUPFAM" id="SSF52141">
    <property type="entry name" value="Uracil-DNA glycosylase-like"/>
    <property type="match status" value="1"/>
</dbReference>
<reference evidence="1" key="1">
    <citation type="submission" date="2021-02" db="EMBL/GenBank/DDBJ databases">
        <authorList>
            <person name="Nowell W R."/>
        </authorList>
    </citation>
    <scope>NUCLEOTIDE SEQUENCE</scope>
</reference>
<dbReference type="EMBL" id="CAJOBC010001082">
    <property type="protein sequence ID" value="CAF3653912.1"/>
    <property type="molecule type" value="Genomic_DNA"/>
</dbReference>
<dbReference type="AlphaFoldDB" id="A0A813XKX3"/>
<dbReference type="Gene3D" id="3.40.470.10">
    <property type="entry name" value="Uracil-DNA glycosylase-like domain"/>
    <property type="match status" value="1"/>
</dbReference>